<dbReference type="CDD" id="cd04730">
    <property type="entry name" value="NPD_like"/>
    <property type="match status" value="1"/>
</dbReference>
<evidence type="ECO:0000256" key="3">
    <source>
        <dbReference type="ARBA" id="ARBA00022630"/>
    </source>
</evidence>
<proteinExistence type="predicted"/>
<dbReference type="SUPFAM" id="SSF51412">
    <property type="entry name" value="Inosine monophosphate dehydrogenase (IMPDH)"/>
    <property type="match status" value="1"/>
</dbReference>
<evidence type="ECO:0000256" key="1">
    <source>
        <dbReference type="ARBA" id="ARBA00003535"/>
    </source>
</evidence>
<comment type="function">
    <text evidence="1">Nitronate monooxygenase that uses molecular oxygen to catalyze the oxidative denitrification of alkyl nitronates. Acts on propionate 3-nitronate (P3N), the presumed physiological substrate. Probably functions in the detoxification of P3N, a metabolic poison produced by plants and fungi as a defense mechanism.</text>
</comment>
<evidence type="ECO:0000313" key="8">
    <source>
        <dbReference type="Proteomes" id="UP000199208"/>
    </source>
</evidence>
<dbReference type="STRING" id="1120920.SAMN03080599_01133"/>
<dbReference type="RefSeq" id="WP_242870808.1">
    <property type="nucleotide sequence ID" value="NZ_FMWL01000004.1"/>
</dbReference>
<organism evidence="7 8">
    <name type="scientific">Acidaminobacter hydrogenoformans DSM 2784</name>
    <dbReference type="NCBI Taxonomy" id="1120920"/>
    <lineage>
        <taxon>Bacteria</taxon>
        <taxon>Bacillati</taxon>
        <taxon>Bacillota</taxon>
        <taxon>Clostridia</taxon>
        <taxon>Peptostreptococcales</taxon>
        <taxon>Acidaminobacteraceae</taxon>
        <taxon>Acidaminobacter</taxon>
    </lineage>
</organism>
<dbReference type="EMBL" id="FMWL01000004">
    <property type="protein sequence ID" value="SCZ78174.1"/>
    <property type="molecule type" value="Genomic_DNA"/>
</dbReference>
<feature type="region of interest" description="Disordered" evidence="6">
    <location>
        <begin position="1"/>
        <end position="29"/>
    </location>
</feature>
<dbReference type="PANTHER" id="PTHR32332:SF20">
    <property type="entry name" value="2-NITROPROPANE DIOXYGENASE-LIKE PROTEIN"/>
    <property type="match status" value="1"/>
</dbReference>
<evidence type="ECO:0000256" key="6">
    <source>
        <dbReference type="SAM" id="MobiDB-lite"/>
    </source>
</evidence>
<keyword evidence="5" id="KW-0560">Oxidoreductase</keyword>
<dbReference type="Gene3D" id="3.20.20.70">
    <property type="entry name" value="Aldolase class I"/>
    <property type="match status" value="1"/>
</dbReference>
<name>A0A1G5RVN4_9FIRM</name>
<evidence type="ECO:0000256" key="5">
    <source>
        <dbReference type="ARBA" id="ARBA00023002"/>
    </source>
</evidence>
<dbReference type="InterPro" id="IPR004136">
    <property type="entry name" value="NMO"/>
</dbReference>
<gene>
    <name evidence="7" type="ORF">SAMN03080599_01133</name>
</gene>
<reference evidence="7 8" key="1">
    <citation type="submission" date="2016-10" db="EMBL/GenBank/DDBJ databases">
        <authorList>
            <person name="de Groot N.N."/>
        </authorList>
    </citation>
    <scope>NUCLEOTIDE SEQUENCE [LARGE SCALE GENOMIC DNA]</scope>
    <source>
        <strain evidence="7 8">DSM 2784</strain>
    </source>
</reference>
<evidence type="ECO:0000256" key="2">
    <source>
        <dbReference type="ARBA" id="ARBA00013457"/>
    </source>
</evidence>
<accession>A0A1G5RVN4</accession>
<evidence type="ECO:0000313" key="7">
    <source>
        <dbReference type="EMBL" id="SCZ78174.1"/>
    </source>
</evidence>
<dbReference type="Proteomes" id="UP000199208">
    <property type="component" value="Unassembled WGS sequence"/>
</dbReference>
<protein>
    <recommendedName>
        <fullName evidence="2">Probable nitronate monooxygenase</fullName>
    </recommendedName>
</protein>
<dbReference type="Pfam" id="PF03060">
    <property type="entry name" value="NMO"/>
    <property type="match status" value="2"/>
</dbReference>
<sequence>MSKKLSSTAFEPVSDPVSDPAAKSQSDSFKDAVHNPLTRLLGTAYPILQGAMAWVSESTLAAAVSNAGGAGIIAAGGREASWVKEEIQKARTMTGRPFGVNVPLISTPEKEAIINVLCESGIDFVTLGAGDPLPYLRALKASGIKVGGIVPSLRLAKKLETAGVDFIILEGMEAGGKIGKSTTLSLMTNVIPELHVPVVAAGGFASGRGLAAALVMGAHGIQMGTRFILANECQVHPDYKNAIMDATDEDSVILGTRYGKATRCIRSAFTDKYLALEAEGGSPQSLETMMRGASRRMAMEGAGVDGMNGIALAGQSLSQLNDLESAEWIIRDIMGEARAVLENCSLLK</sequence>
<evidence type="ECO:0000256" key="4">
    <source>
        <dbReference type="ARBA" id="ARBA00022643"/>
    </source>
</evidence>
<keyword evidence="4" id="KW-0288">FMN</keyword>
<keyword evidence="3" id="KW-0285">Flavoprotein</keyword>
<keyword evidence="8" id="KW-1185">Reference proteome</keyword>
<dbReference type="GO" id="GO:0018580">
    <property type="term" value="F:nitronate monooxygenase activity"/>
    <property type="evidence" value="ECO:0007669"/>
    <property type="project" value="InterPro"/>
</dbReference>
<dbReference type="AlphaFoldDB" id="A0A1G5RVN4"/>
<dbReference type="PANTHER" id="PTHR32332">
    <property type="entry name" value="2-NITROPROPANE DIOXYGENASE"/>
    <property type="match status" value="1"/>
</dbReference>
<dbReference type="InterPro" id="IPR013785">
    <property type="entry name" value="Aldolase_TIM"/>
</dbReference>